<comment type="subcellular location">
    <subcellularLocation>
        <location evidence="1">Membrane</location>
        <topology evidence="1">Multi-pass membrane protein</topology>
    </subcellularLocation>
</comment>
<keyword evidence="2" id="KW-0813">Transport</keyword>
<dbReference type="SUPFAM" id="SSF81338">
    <property type="entry name" value="Aquaporin-like"/>
    <property type="match status" value="1"/>
</dbReference>
<evidence type="ECO:0000256" key="6">
    <source>
        <dbReference type="SAM" id="Phobius"/>
    </source>
</evidence>
<dbReference type="PROSITE" id="PS00221">
    <property type="entry name" value="MIP"/>
    <property type="match status" value="1"/>
</dbReference>
<keyword evidence="5 6" id="KW-0472">Membrane</keyword>
<dbReference type="OrthoDB" id="3222at2759"/>
<gene>
    <name evidence="7" type="ORF">Acr_06g0000900</name>
</gene>
<accession>A0A7J0EPC8</accession>
<dbReference type="Proteomes" id="UP000585474">
    <property type="component" value="Unassembled WGS sequence"/>
</dbReference>
<comment type="caution">
    <text evidence="7">The sequence shown here is derived from an EMBL/GenBank/DDBJ whole genome shotgun (WGS) entry which is preliminary data.</text>
</comment>
<dbReference type="InterPro" id="IPR000425">
    <property type="entry name" value="MIP"/>
</dbReference>
<name>A0A7J0EPC8_9ERIC</name>
<proteinExistence type="predicted"/>
<dbReference type="PANTHER" id="PTHR45665">
    <property type="entry name" value="AQUAPORIN-8"/>
    <property type="match status" value="1"/>
</dbReference>
<evidence type="ECO:0000256" key="5">
    <source>
        <dbReference type="ARBA" id="ARBA00023136"/>
    </source>
</evidence>
<dbReference type="PANTHER" id="PTHR45665:SF27">
    <property type="entry name" value="AQUAPORIN TIP5-1-RELATED"/>
    <property type="match status" value="1"/>
</dbReference>
<evidence type="ECO:0000256" key="3">
    <source>
        <dbReference type="ARBA" id="ARBA00022692"/>
    </source>
</evidence>
<keyword evidence="8" id="KW-1185">Reference proteome</keyword>
<evidence type="ECO:0000256" key="1">
    <source>
        <dbReference type="ARBA" id="ARBA00004141"/>
    </source>
</evidence>
<dbReference type="InterPro" id="IPR034294">
    <property type="entry name" value="Aquaporin_transptr"/>
</dbReference>
<keyword evidence="4 6" id="KW-1133">Transmembrane helix</keyword>
<keyword evidence="3 6" id="KW-0812">Transmembrane</keyword>
<reference evidence="7 8" key="1">
    <citation type="submission" date="2019-07" db="EMBL/GenBank/DDBJ databases">
        <title>De Novo Assembly of kiwifruit Actinidia rufa.</title>
        <authorList>
            <person name="Sugita-Konishi S."/>
            <person name="Sato K."/>
            <person name="Mori E."/>
            <person name="Abe Y."/>
            <person name="Kisaki G."/>
            <person name="Hamano K."/>
            <person name="Suezawa K."/>
            <person name="Otani M."/>
            <person name="Fukuda T."/>
            <person name="Manabe T."/>
            <person name="Gomi K."/>
            <person name="Tabuchi M."/>
            <person name="Akimitsu K."/>
            <person name="Kataoka I."/>
        </authorList>
    </citation>
    <scope>NUCLEOTIDE SEQUENCE [LARGE SCALE GENOMIC DNA]</scope>
    <source>
        <strain evidence="8">cv. Fuchu</strain>
    </source>
</reference>
<dbReference type="AlphaFoldDB" id="A0A7J0EPC8"/>
<dbReference type="InterPro" id="IPR023271">
    <property type="entry name" value="Aquaporin-like"/>
</dbReference>
<dbReference type="GO" id="GO:0015250">
    <property type="term" value="F:water channel activity"/>
    <property type="evidence" value="ECO:0007669"/>
    <property type="project" value="TreeGrafter"/>
</dbReference>
<dbReference type="GO" id="GO:0016020">
    <property type="term" value="C:membrane"/>
    <property type="evidence" value="ECO:0007669"/>
    <property type="project" value="UniProtKB-SubCell"/>
</dbReference>
<dbReference type="EMBL" id="BJWL01000006">
    <property type="protein sequence ID" value="GFY88150.1"/>
    <property type="molecule type" value="Genomic_DNA"/>
</dbReference>
<evidence type="ECO:0000313" key="8">
    <source>
        <dbReference type="Proteomes" id="UP000585474"/>
    </source>
</evidence>
<protein>
    <submittedName>
        <fullName evidence="7">Tonoplast intrinsic protein 51</fullName>
    </submittedName>
</protein>
<evidence type="ECO:0000256" key="2">
    <source>
        <dbReference type="ARBA" id="ARBA00022448"/>
    </source>
</evidence>
<dbReference type="InterPro" id="IPR022357">
    <property type="entry name" value="MIP_CS"/>
</dbReference>
<sequence>MSSTSLQKWRTLCEVPRRVHRHILLRLFAAVGSAMASRKMVSDAATDPSTLVAIAFALSVAVYICANISGGHINPTVTFGTRLAATSASP</sequence>
<organism evidence="7 8">
    <name type="scientific">Actinidia rufa</name>
    <dbReference type="NCBI Taxonomy" id="165716"/>
    <lineage>
        <taxon>Eukaryota</taxon>
        <taxon>Viridiplantae</taxon>
        <taxon>Streptophyta</taxon>
        <taxon>Embryophyta</taxon>
        <taxon>Tracheophyta</taxon>
        <taxon>Spermatophyta</taxon>
        <taxon>Magnoliopsida</taxon>
        <taxon>eudicotyledons</taxon>
        <taxon>Gunneridae</taxon>
        <taxon>Pentapetalae</taxon>
        <taxon>asterids</taxon>
        <taxon>Ericales</taxon>
        <taxon>Actinidiaceae</taxon>
        <taxon>Actinidia</taxon>
    </lineage>
</organism>
<evidence type="ECO:0000313" key="7">
    <source>
        <dbReference type="EMBL" id="GFY88150.1"/>
    </source>
</evidence>
<feature type="transmembrane region" description="Helical" evidence="6">
    <location>
        <begin position="52"/>
        <end position="73"/>
    </location>
</feature>
<evidence type="ECO:0000256" key="4">
    <source>
        <dbReference type="ARBA" id="ARBA00022989"/>
    </source>
</evidence>
<dbReference type="Gene3D" id="1.20.1080.10">
    <property type="entry name" value="Glycerol uptake facilitator protein"/>
    <property type="match status" value="1"/>
</dbReference>
<dbReference type="Pfam" id="PF00230">
    <property type="entry name" value="MIP"/>
    <property type="match status" value="1"/>
</dbReference>